<evidence type="ECO:0000313" key="9">
    <source>
        <dbReference type="EMBL" id="KAF2853217.1"/>
    </source>
</evidence>
<dbReference type="OrthoDB" id="3923077at2759"/>
<evidence type="ECO:0000256" key="6">
    <source>
        <dbReference type="SAM" id="MobiDB-lite"/>
    </source>
</evidence>
<dbReference type="Proteomes" id="UP000799423">
    <property type="component" value="Unassembled WGS sequence"/>
</dbReference>
<dbReference type="Pfam" id="PF20684">
    <property type="entry name" value="Fung_rhodopsin"/>
    <property type="match status" value="1"/>
</dbReference>
<name>A0A6A7BEV1_9PLEO</name>
<reference evidence="9" key="1">
    <citation type="submission" date="2020-01" db="EMBL/GenBank/DDBJ databases">
        <authorList>
            <consortium name="DOE Joint Genome Institute"/>
            <person name="Haridas S."/>
            <person name="Albert R."/>
            <person name="Binder M."/>
            <person name="Bloem J."/>
            <person name="Labutti K."/>
            <person name="Salamov A."/>
            <person name="Andreopoulos B."/>
            <person name="Baker S.E."/>
            <person name="Barry K."/>
            <person name="Bills G."/>
            <person name="Bluhm B.H."/>
            <person name="Cannon C."/>
            <person name="Castanera R."/>
            <person name="Culley D.E."/>
            <person name="Daum C."/>
            <person name="Ezra D."/>
            <person name="Gonzalez J.B."/>
            <person name="Henrissat B."/>
            <person name="Kuo A."/>
            <person name="Liang C."/>
            <person name="Lipzen A."/>
            <person name="Lutzoni F."/>
            <person name="Magnuson J."/>
            <person name="Mondo S."/>
            <person name="Nolan M."/>
            <person name="Ohm R."/>
            <person name="Pangilinan J."/>
            <person name="Park H.-J."/>
            <person name="Ramirez L."/>
            <person name="Alfaro M."/>
            <person name="Sun H."/>
            <person name="Tritt A."/>
            <person name="Yoshinaga Y."/>
            <person name="Zwiers L.-H."/>
            <person name="Turgeon B.G."/>
            <person name="Goodwin S.B."/>
            <person name="Spatafora J.W."/>
            <person name="Crous P.W."/>
            <person name="Grigoriev I.V."/>
        </authorList>
    </citation>
    <scope>NUCLEOTIDE SEQUENCE</scope>
    <source>
        <strain evidence="9">IPT5</strain>
    </source>
</reference>
<evidence type="ECO:0000313" key="10">
    <source>
        <dbReference type="Proteomes" id="UP000799423"/>
    </source>
</evidence>
<sequence>MNDGRSYEVLAVAGLFFILSWLTVSLRVYARGILMKRWGRDDSCMVVTLIVAAVHGTGRHRWDITDDDARTALLFWYLCELIYVLANCVLKFAIGFFLLRVAIQRWHIIAIKALMAGTVFFGIVYFFLVMLQCLPIAEFWNNHPASDKCLPKGPTLGITYALAACNAAADWAFGLLPFCIVWGLEMKMKTKLLVAGILAVAAIGSTGTVVRMKYIHTLMDGPDFLYYTTDVAIWSTVELGIGIVAGNIATLRPLIRQCLWCMHLAPEPRGRQSRAYYPSDNDKKRKDRRGYRRSLSPSDLVPTEVNGTTSTEIFGPRRTIYQDMIVMPKLTASDATDASDTPDGHIKQTVTWAQDFDPPRTPEEAPTVSLRGSFRYSFTRGSILSLGKPEASIIECCSRPTMACDRTEEVAQPFHTSRPPATPTTMNEDVLQAASSLSTVPQFLHLLYHAKGLVGAHGPYTLLPQTSTFTRDGGDDVSPKKFATSLATAQDCIDSAQPPRLANEDLKFFQQLWSSTLAAFEEMLEAGKLDIETIGWGVIGMCAGYMAKGTSDQEFQAYKTRLHNALRLMPSLDGPGRGFRWAGYRGYMNSAGTTVRVLATARSEIHACTTMLLQRFAKEEWKTIRWYHGIAVAERWVGALGHGE</sequence>
<dbReference type="PANTHER" id="PTHR33048:SF96">
    <property type="entry name" value="INTEGRAL MEMBRANE PROTEIN"/>
    <property type="match status" value="1"/>
</dbReference>
<evidence type="ECO:0000256" key="5">
    <source>
        <dbReference type="ARBA" id="ARBA00038359"/>
    </source>
</evidence>
<feature type="domain" description="Rhodopsin" evidence="8">
    <location>
        <begin position="26"/>
        <end position="256"/>
    </location>
</feature>
<feature type="region of interest" description="Disordered" evidence="6">
    <location>
        <begin position="272"/>
        <end position="311"/>
    </location>
</feature>
<keyword evidence="2 7" id="KW-0812">Transmembrane</keyword>
<dbReference type="AlphaFoldDB" id="A0A6A7BEV1"/>
<gene>
    <name evidence="9" type="ORF">T440DRAFT_390525</name>
</gene>
<dbReference type="GO" id="GO:0016020">
    <property type="term" value="C:membrane"/>
    <property type="evidence" value="ECO:0007669"/>
    <property type="project" value="UniProtKB-SubCell"/>
</dbReference>
<comment type="subcellular location">
    <subcellularLocation>
        <location evidence="1">Membrane</location>
        <topology evidence="1">Multi-pass membrane protein</topology>
    </subcellularLocation>
</comment>
<evidence type="ECO:0000256" key="2">
    <source>
        <dbReference type="ARBA" id="ARBA00022692"/>
    </source>
</evidence>
<accession>A0A6A7BEV1</accession>
<evidence type="ECO:0000256" key="7">
    <source>
        <dbReference type="SAM" id="Phobius"/>
    </source>
</evidence>
<feature type="transmembrane region" description="Helical" evidence="7">
    <location>
        <begin position="74"/>
        <end position="101"/>
    </location>
</feature>
<feature type="transmembrane region" description="Helical" evidence="7">
    <location>
        <begin position="113"/>
        <end position="137"/>
    </location>
</feature>
<proteinExistence type="inferred from homology"/>
<organism evidence="9 10">
    <name type="scientific">Plenodomus tracheiphilus IPT5</name>
    <dbReference type="NCBI Taxonomy" id="1408161"/>
    <lineage>
        <taxon>Eukaryota</taxon>
        <taxon>Fungi</taxon>
        <taxon>Dikarya</taxon>
        <taxon>Ascomycota</taxon>
        <taxon>Pezizomycotina</taxon>
        <taxon>Dothideomycetes</taxon>
        <taxon>Pleosporomycetidae</taxon>
        <taxon>Pleosporales</taxon>
        <taxon>Pleosporineae</taxon>
        <taxon>Leptosphaeriaceae</taxon>
        <taxon>Plenodomus</taxon>
    </lineage>
</organism>
<protein>
    <recommendedName>
        <fullName evidence="8">Rhodopsin domain-containing protein</fullName>
    </recommendedName>
</protein>
<keyword evidence="4 7" id="KW-0472">Membrane</keyword>
<feature type="transmembrane region" description="Helical" evidence="7">
    <location>
        <begin position="192"/>
        <end position="212"/>
    </location>
</feature>
<dbReference type="InterPro" id="IPR049326">
    <property type="entry name" value="Rhodopsin_dom_fungi"/>
</dbReference>
<feature type="transmembrane region" description="Helical" evidence="7">
    <location>
        <begin position="6"/>
        <end position="30"/>
    </location>
</feature>
<feature type="transmembrane region" description="Helical" evidence="7">
    <location>
        <begin position="157"/>
        <end position="180"/>
    </location>
</feature>
<evidence type="ECO:0000256" key="1">
    <source>
        <dbReference type="ARBA" id="ARBA00004141"/>
    </source>
</evidence>
<comment type="similarity">
    <text evidence="5">Belongs to the SAT4 family.</text>
</comment>
<evidence type="ECO:0000256" key="3">
    <source>
        <dbReference type="ARBA" id="ARBA00022989"/>
    </source>
</evidence>
<keyword evidence="3 7" id="KW-1133">Transmembrane helix</keyword>
<dbReference type="InterPro" id="IPR052337">
    <property type="entry name" value="SAT4-like"/>
</dbReference>
<dbReference type="PANTHER" id="PTHR33048">
    <property type="entry name" value="PTH11-LIKE INTEGRAL MEMBRANE PROTEIN (AFU_ORTHOLOGUE AFUA_5G11245)"/>
    <property type="match status" value="1"/>
</dbReference>
<evidence type="ECO:0000256" key="4">
    <source>
        <dbReference type="ARBA" id="ARBA00023136"/>
    </source>
</evidence>
<keyword evidence="10" id="KW-1185">Reference proteome</keyword>
<evidence type="ECO:0000259" key="8">
    <source>
        <dbReference type="Pfam" id="PF20684"/>
    </source>
</evidence>
<dbReference type="EMBL" id="MU006296">
    <property type="protein sequence ID" value="KAF2853217.1"/>
    <property type="molecule type" value="Genomic_DNA"/>
</dbReference>